<comment type="caution">
    <text evidence="1">The sequence shown here is derived from an EMBL/GenBank/DDBJ whole genome shotgun (WGS) entry which is preliminary data.</text>
</comment>
<evidence type="ECO:0000313" key="2">
    <source>
        <dbReference type="Proteomes" id="UP001497700"/>
    </source>
</evidence>
<name>A0ACB9YMV4_9PEZI</name>
<gene>
    <name evidence="1" type="ORF">F4820DRAFT_437320</name>
</gene>
<dbReference type="EMBL" id="MU393592">
    <property type="protein sequence ID" value="KAI4860293.1"/>
    <property type="molecule type" value="Genomic_DNA"/>
</dbReference>
<protein>
    <submittedName>
        <fullName evidence="1">Uncharacterized protein</fullName>
    </submittedName>
</protein>
<keyword evidence="2" id="KW-1185">Reference proteome</keyword>
<reference evidence="1 2" key="1">
    <citation type="journal article" date="2022" name="New Phytol.">
        <title>Ecological generalism drives hyperdiversity of secondary metabolite gene clusters in xylarialean endophytes.</title>
        <authorList>
            <person name="Franco M.E.E."/>
            <person name="Wisecaver J.H."/>
            <person name="Arnold A.E."/>
            <person name="Ju Y.M."/>
            <person name="Slot J.C."/>
            <person name="Ahrendt S."/>
            <person name="Moore L.P."/>
            <person name="Eastman K.E."/>
            <person name="Scott K."/>
            <person name="Konkel Z."/>
            <person name="Mondo S.J."/>
            <person name="Kuo A."/>
            <person name="Hayes R.D."/>
            <person name="Haridas S."/>
            <person name="Andreopoulos B."/>
            <person name="Riley R."/>
            <person name="LaButti K."/>
            <person name="Pangilinan J."/>
            <person name="Lipzen A."/>
            <person name="Amirebrahimi M."/>
            <person name="Yan J."/>
            <person name="Adam C."/>
            <person name="Keymanesh K."/>
            <person name="Ng V."/>
            <person name="Louie K."/>
            <person name="Northen T."/>
            <person name="Drula E."/>
            <person name="Henrissat B."/>
            <person name="Hsieh H.M."/>
            <person name="Youens-Clark K."/>
            <person name="Lutzoni F."/>
            <person name="Miadlikowska J."/>
            <person name="Eastwood D.C."/>
            <person name="Hamelin R.C."/>
            <person name="Grigoriev I.V."/>
            <person name="U'Ren J.M."/>
        </authorList>
    </citation>
    <scope>NUCLEOTIDE SEQUENCE [LARGE SCALE GENOMIC DNA]</scope>
    <source>
        <strain evidence="1 2">CBS 119005</strain>
    </source>
</reference>
<dbReference type="Proteomes" id="UP001497700">
    <property type="component" value="Unassembled WGS sequence"/>
</dbReference>
<evidence type="ECO:0000313" key="1">
    <source>
        <dbReference type="EMBL" id="KAI4860293.1"/>
    </source>
</evidence>
<accession>A0ACB9YMV4</accession>
<sequence length="1290" mass="146687">MAAVFREDSGGLGLEAEMELRDATNRASEQEAIGNDRSAAQSDISDYENASDNNEKLVLTTSSHWDSEPGFVHVDGDIDGHGYNETTVDIVAVPCIGASPVDTWARDRLSDGYFSFPSQNELQRYSTVKELPGSSVLSPTISHNLPKASHLWIRQGIRKEVSTARVMLYRHRELAEGVTLDQAADDLLDQVRKMRESQTKKSRPIFFICHSIGGLVAKLALVKASQKKELKHIMFDCHGIAFFATPHRGSSYMSMPHLRESIQHLLYLQKPLPRSIARELRLGNKSLLQIHDQFMDIASELHIWTFYETVDSQLSGLGGSDFDEVHFSAPLTSIKSGLVGSRGEQALSLESDHAHCASFGPNNVRTMHSFLAHLGAAVRKAEELSAKFVHTPLKLNENVKLELIGFYEDPERSEMSQEIRLYISKHKLKEFLEKGPETCLRERLNTVAAKRHRGRSRRPLSNPSPLQGILSNVREFGQGIIDSVRPNSSPENHDNEPSTGHSPEIVVTSHTSRPSISGAATEPMPFATPKRSRGLTVPALATIGFRSSSETTRTTNSEPEMPDVSPKTDDTAQEPESSGIHGPSQVTSESEHTLERKSREAHSSALQDFTAGFSRPDPSRRKFMWIHLPFNNPHWVKEIFDKLSETQNRNYSRLLSNENWVNKHVQGRHSNLHASYVKPGCVFVPSDTGSPRPSPSIGSGRSPSPGITPMHLSLYLPYLHYDTYLNIVRRRNIIKKRMDHGRARPVPKDVAELESLDSRVIWEYIGHDPPLNTRRTLDQYGYPALRDTYSRDDDQMLYKLTKERIAIPFKRKRDMFHAMEGKEQRNAFSPSSRLTSPADASKNPEVAAHRDESDAELENDILDGNVLMVDQMWLWAVDTTTVMTFFPKRESHPTEGPLFQQADLRNSVYNELNGDLSGRCENALDLAAFVTLHAVTILLDRTSHPDLEVFRIFEEAIGILTERMTSSLKRFRMQTFRDKIHDDSDSDEFEDNRSESIKQRHRRELEQAERENRENTSALLELRDMDDELNTMRNLFSEQEVAIKIMKENYEKPELRAYTENGREFLDEALKRLQEYRKQVHDMLERVDGTKKDYEKLQEMVQRQAQVDEVRWSRLQTELASSQNLSVMIFTTFTVLFLPLSFFTSLFGMNTKEWGGEDDNFVSLGVIGAISLPASALLIGATLIAAFSGRVQSVFKACFKLARSSVEYTTSGFAKLQPEATRQAKQQRKQQEEQREQRAERRRERGYDFWETVRADRRSEYVIPDMNRKTATRRRLAGRGTWKRIMKDGI</sequence>
<organism evidence="1 2">
    <name type="scientific">Hypoxylon rubiginosum</name>
    <dbReference type="NCBI Taxonomy" id="110542"/>
    <lineage>
        <taxon>Eukaryota</taxon>
        <taxon>Fungi</taxon>
        <taxon>Dikarya</taxon>
        <taxon>Ascomycota</taxon>
        <taxon>Pezizomycotina</taxon>
        <taxon>Sordariomycetes</taxon>
        <taxon>Xylariomycetidae</taxon>
        <taxon>Xylariales</taxon>
        <taxon>Hypoxylaceae</taxon>
        <taxon>Hypoxylon</taxon>
    </lineage>
</organism>
<proteinExistence type="predicted"/>